<accession>A0A0N4VZW9</accession>
<evidence type="ECO:0000313" key="1">
    <source>
        <dbReference type="EMBL" id="VDO17147.1"/>
    </source>
</evidence>
<dbReference type="AlphaFoldDB" id="A0A0N4VZW9"/>
<reference evidence="1 2" key="2">
    <citation type="submission" date="2018-11" db="EMBL/GenBank/DDBJ databases">
        <authorList>
            <consortium name="Pathogen Informatics"/>
        </authorList>
    </citation>
    <scope>NUCLEOTIDE SEQUENCE [LARGE SCALE GENOMIC DNA]</scope>
    <source>
        <strain evidence="1 2">MHpl1</strain>
    </source>
</reference>
<evidence type="ECO:0000313" key="2">
    <source>
        <dbReference type="Proteomes" id="UP000268014"/>
    </source>
</evidence>
<dbReference type="Proteomes" id="UP000268014">
    <property type="component" value="Unassembled WGS sequence"/>
</dbReference>
<dbReference type="EMBL" id="UZAF01007116">
    <property type="protein sequence ID" value="VDO17147.1"/>
    <property type="molecule type" value="Genomic_DNA"/>
</dbReference>
<protein>
    <submittedName>
        <fullName evidence="3">Immediate early response 3-interacting protein 1</fullName>
    </submittedName>
</protein>
<organism evidence="3">
    <name type="scientific">Haemonchus placei</name>
    <name type="common">Barber's pole worm</name>
    <dbReference type="NCBI Taxonomy" id="6290"/>
    <lineage>
        <taxon>Eukaryota</taxon>
        <taxon>Metazoa</taxon>
        <taxon>Ecdysozoa</taxon>
        <taxon>Nematoda</taxon>
        <taxon>Chromadorea</taxon>
        <taxon>Rhabditida</taxon>
        <taxon>Rhabditina</taxon>
        <taxon>Rhabditomorpha</taxon>
        <taxon>Strongyloidea</taxon>
        <taxon>Trichostrongylidae</taxon>
        <taxon>Haemonchus</taxon>
    </lineage>
</organism>
<reference evidence="3" key="1">
    <citation type="submission" date="2017-02" db="UniProtKB">
        <authorList>
            <consortium name="WormBaseParasite"/>
        </authorList>
    </citation>
    <scope>IDENTIFICATION</scope>
</reference>
<dbReference type="WBParaSite" id="HPLM_0000284301-mRNA-1">
    <property type="protein sequence ID" value="HPLM_0000284301-mRNA-1"/>
    <property type="gene ID" value="HPLM_0000284301"/>
</dbReference>
<sequence>MNLISLFVQFLALFQRHSSDAKFNVMLSISLLFIVELFNMAAGKRNEIGHIPMKG</sequence>
<proteinExistence type="predicted"/>
<evidence type="ECO:0000313" key="3">
    <source>
        <dbReference type="WBParaSite" id="HPLM_0000284301-mRNA-1"/>
    </source>
</evidence>
<gene>
    <name evidence="1" type="ORF">HPLM_LOCUS2836</name>
</gene>
<keyword evidence="2" id="KW-1185">Reference proteome</keyword>
<name>A0A0N4VZW9_HAEPC</name>